<name>A0ABX5AGG3_RATRA</name>
<protein>
    <submittedName>
        <fullName evidence="1">Uncharacterized protein</fullName>
    </submittedName>
</protein>
<proteinExistence type="predicted"/>
<evidence type="ECO:0000313" key="2">
    <source>
        <dbReference type="Proteomes" id="UP000239698"/>
    </source>
</evidence>
<accession>A0ABX5AGG3</accession>
<organism evidence="1 2">
    <name type="scientific">Rathayibacter rathayi</name>
    <name type="common">Corynebacterium rathayi</name>
    <dbReference type="NCBI Taxonomy" id="33887"/>
    <lineage>
        <taxon>Bacteria</taxon>
        <taxon>Bacillati</taxon>
        <taxon>Actinomycetota</taxon>
        <taxon>Actinomycetes</taxon>
        <taxon>Micrococcales</taxon>
        <taxon>Microbacteriaceae</taxon>
        <taxon>Rathayibacter</taxon>
    </lineage>
</organism>
<dbReference type="RefSeq" id="WP_104248507.1">
    <property type="nucleotide sequence ID" value="NZ_PSUD01000002.1"/>
</dbReference>
<evidence type="ECO:0000313" key="1">
    <source>
        <dbReference type="EMBL" id="PPH79247.1"/>
    </source>
</evidence>
<sequence length="104" mass="11787">MKALARLCENAVVNPPDVVLTDERVVPVENGFRVQATEEYVVEVWKMLFNWRLVVMPPDQQVEVTHGFCYFGTGLESLARAVAAGLRWTDPMTTRPEGFDKQAF</sequence>
<comment type="caution">
    <text evidence="1">The sequence shown here is derived from an EMBL/GenBank/DDBJ whole genome shotgun (WGS) entry which is preliminary data.</text>
</comment>
<dbReference type="Proteomes" id="UP000239698">
    <property type="component" value="Unassembled WGS sequence"/>
</dbReference>
<reference evidence="1 2" key="1">
    <citation type="submission" date="2018-02" db="EMBL/GenBank/DDBJ databases">
        <title>Bacteriophage NCPPB3778 and a type I-E CRISPR drive the evolution of the US Biological Select Agent, Rathayibacter toxicus.</title>
        <authorList>
            <person name="Davis E.W.II."/>
            <person name="Tabima J.F."/>
            <person name="Weisberg A.J."/>
            <person name="Lopes L.D."/>
            <person name="Wiseman M.S."/>
            <person name="Wiseman M.S."/>
            <person name="Pupko T."/>
            <person name="Belcher M.S."/>
            <person name="Sechler A.J."/>
            <person name="Tancos M.A."/>
            <person name="Schroeder B.K."/>
            <person name="Murray T.D."/>
            <person name="Luster D.G."/>
            <person name="Schneider W.L."/>
            <person name="Rogers E."/>
            <person name="Andreote F.D."/>
            <person name="Grunwald N.J."/>
            <person name="Putnam M.L."/>
            <person name="Chang J.H."/>
        </authorList>
    </citation>
    <scope>NUCLEOTIDE SEQUENCE [LARGE SCALE GENOMIC DNA]</scope>
    <source>
        <strain evidence="1 2">AY1D6</strain>
    </source>
</reference>
<keyword evidence="2" id="KW-1185">Reference proteome</keyword>
<gene>
    <name evidence="1" type="ORF">C5C40_02610</name>
</gene>
<dbReference type="EMBL" id="PSVT01000003">
    <property type="protein sequence ID" value="PPH79247.1"/>
    <property type="molecule type" value="Genomic_DNA"/>
</dbReference>